<evidence type="ECO:0000313" key="2">
    <source>
        <dbReference type="Proteomes" id="UP000218615"/>
    </source>
</evidence>
<organism evidence="1 2">
    <name type="scientific">Candidatus Methanoperedens nitratireducens</name>
    <dbReference type="NCBI Taxonomy" id="1392998"/>
    <lineage>
        <taxon>Archaea</taxon>
        <taxon>Methanobacteriati</taxon>
        <taxon>Methanobacteriota</taxon>
        <taxon>Stenosarchaea group</taxon>
        <taxon>Methanomicrobia</taxon>
        <taxon>Methanosarcinales</taxon>
        <taxon>ANME-2 cluster</taxon>
        <taxon>Candidatus Methanoperedentaceae</taxon>
        <taxon>Candidatus Methanoperedens</taxon>
    </lineage>
</organism>
<accession>A0A284VRT6</accession>
<gene>
    <name evidence="1" type="ORF">MNV_510013</name>
</gene>
<dbReference type="EMBL" id="FZMP01000198">
    <property type="protein sequence ID" value="SNQ61897.1"/>
    <property type="molecule type" value="Genomic_DNA"/>
</dbReference>
<evidence type="ECO:0000313" key="1">
    <source>
        <dbReference type="EMBL" id="SNQ61897.1"/>
    </source>
</evidence>
<sequence length="45" mass="5378">MYKPEVEKAQKKFENLKIDENQSFLKRIPILDFLRRDDGPAKQAE</sequence>
<reference evidence="2" key="1">
    <citation type="submission" date="2017-06" db="EMBL/GenBank/DDBJ databases">
        <authorList>
            <person name="Cremers G."/>
        </authorList>
    </citation>
    <scope>NUCLEOTIDE SEQUENCE [LARGE SCALE GENOMIC DNA]</scope>
</reference>
<dbReference type="AlphaFoldDB" id="A0A284VRT6"/>
<protein>
    <submittedName>
        <fullName evidence="1">Uncharacterized protein</fullName>
    </submittedName>
</protein>
<keyword evidence="2" id="KW-1185">Reference proteome</keyword>
<dbReference type="Proteomes" id="UP000218615">
    <property type="component" value="Unassembled WGS sequence"/>
</dbReference>
<name>A0A284VRT6_9EURY</name>
<proteinExistence type="predicted"/>